<comment type="caution">
    <text evidence="2">The sequence shown here is derived from an EMBL/GenBank/DDBJ whole genome shotgun (WGS) entry which is preliminary data.</text>
</comment>
<dbReference type="AlphaFoldDB" id="A0A699UDB1"/>
<name>A0A699UDB1_TANCI</name>
<sequence>AGSNPDEISKGQARPDPGITGNEEKSIPNHVVHAGSDREHMDLDLTKASPQPSTEQLDEGFLATAYLKI</sequence>
<evidence type="ECO:0000313" key="2">
    <source>
        <dbReference type="EMBL" id="GFD19346.1"/>
    </source>
</evidence>
<accession>A0A699UDB1</accession>
<feature type="non-terminal residue" evidence="2">
    <location>
        <position position="1"/>
    </location>
</feature>
<organism evidence="2">
    <name type="scientific">Tanacetum cinerariifolium</name>
    <name type="common">Dalmatian daisy</name>
    <name type="synonym">Chrysanthemum cinerariifolium</name>
    <dbReference type="NCBI Taxonomy" id="118510"/>
    <lineage>
        <taxon>Eukaryota</taxon>
        <taxon>Viridiplantae</taxon>
        <taxon>Streptophyta</taxon>
        <taxon>Embryophyta</taxon>
        <taxon>Tracheophyta</taxon>
        <taxon>Spermatophyta</taxon>
        <taxon>Magnoliopsida</taxon>
        <taxon>eudicotyledons</taxon>
        <taxon>Gunneridae</taxon>
        <taxon>Pentapetalae</taxon>
        <taxon>asterids</taxon>
        <taxon>campanulids</taxon>
        <taxon>Asterales</taxon>
        <taxon>Asteraceae</taxon>
        <taxon>Asteroideae</taxon>
        <taxon>Anthemideae</taxon>
        <taxon>Anthemidinae</taxon>
        <taxon>Tanacetum</taxon>
    </lineage>
</organism>
<dbReference type="EMBL" id="BKCJ011313837">
    <property type="protein sequence ID" value="GFD19346.1"/>
    <property type="molecule type" value="Genomic_DNA"/>
</dbReference>
<protein>
    <submittedName>
        <fullName evidence="2">Uncharacterized protein</fullName>
    </submittedName>
</protein>
<gene>
    <name evidence="2" type="ORF">Tci_891315</name>
</gene>
<feature type="region of interest" description="Disordered" evidence="1">
    <location>
        <begin position="1"/>
        <end position="29"/>
    </location>
</feature>
<proteinExistence type="predicted"/>
<reference evidence="2" key="1">
    <citation type="journal article" date="2019" name="Sci. Rep.">
        <title>Draft genome of Tanacetum cinerariifolium, the natural source of mosquito coil.</title>
        <authorList>
            <person name="Yamashiro T."/>
            <person name="Shiraishi A."/>
            <person name="Satake H."/>
            <person name="Nakayama K."/>
        </authorList>
    </citation>
    <scope>NUCLEOTIDE SEQUENCE</scope>
</reference>
<evidence type="ECO:0000256" key="1">
    <source>
        <dbReference type="SAM" id="MobiDB-lite"/>
    </source>
</evidence>